<comment type="caution">
    <text evidence="12">The sequence shown here is derived from an EMBL/GenBank/DDBJ whole genome shotgun (WGS) entry which is preliminary data.</text>
</comment>
<protein>
    <recommendedName>
        <fullName evidence="3">m7GpppX diphosphatase</fullName>
        <ecNumber evidence="2">3.6.1.59</ecNumber>
    </recommendedName>
    <alternativeName>
        <fullName evidence="9">DCS-1</fullName>
    </alternativeName>
    <alternativeName>
        <fullName evidence="6">Decapping scavenger enzyme</fullName>
    </alternativeName>
    <alternativeName>
        <fullName evidence="7">Hint-related 7meGMP-directed hydrolase</fullName>
    </alternativeName>
    <alternativeName>
        <fullName evidence="5">Histidine triad nucleotide-binding protein 5</fullName>
    </alternativeName>
    <alternativeName>
        <fullName evidence="8">Histidine triad protein member 5</fullName>
    </alternativeName>
    <alternativeName>
        <fullName evidence="4">Scavenger mRNA-decapping enzyme DcpS</fullName>
    </alternativeName>
</protein>
<gene>
    <name evidence="12" type="ORF">J1605_015765</name>
</gene>
<evidence type="ECO:0000256" key="4">
    <source>
        <dbReference type="ARBA" id="ARBA00029885"/>
    </source>
</evidence>
<dbReference type="PANTHER" id="PTHR12978">
    <property type="entry name" value="HISTIDINE TRIAD HIT PROTEIN MEMBER"/>
    <property type="match status" value="1"/>
</dbReference>
<dbReference type="InterPro" id="IPR011145">
    <property type="entry name" value="Scavenger_mRNA_decap_enz_N"/>
</dbReference>
<evidence type="ECO:0000256" key="2">
    <source>
        <dbReference type="ARBA" id="ARBA00012520"/>
    </source>
</evidence>
<dbReference type="GO" id="GO:0140932">
    <property type="term" value="F:5'-(N(7)-methyl 5'-triphosphoguanosine)-[mRNA] diphosphatase activity"/>
    <property type="evidence" value="ECO:0007669"/>
    <property type="project" value="UniProtKB-EC"/>
</dbReference>
<evidence type="ECO:0000256" key="3">
    <source>
        <dbReference type="ARBA" id="ARBA00015636"/>
    </source>
</evidence>
<evidence type="ECO:0000256" key="7">
    <source>
        <dbReference type="ARBA" id="ARBA00030789"/>
    </source>
</evidence>
<dbReference type="InterPro" id="IPR008594">
    <property type="entry name" value="DcpS/DCS2"/>
</dbReference>
<dbReference type="GO" id="GO:0000290">
    <property type="term" value="P:deadenylation-dependent decapping of nuclear-transcribed mRNA"/>
    <property type="evidence" value="ECO:0007669"/>
    <property type="project" value="InterPro"/>
</dbReference>
<dbReference type="FunFam" id="3.30.200.40:FF:000001">
    <property type="entry name" value="m7GpppX diphosphatase"/>
    <property type="match status" value="1"/>
</dbReference>
<evidence type="ECO:0000313" key="13">
    <source>
        <dbReference type="Proteomes" id="UP001159641"/>
    </source>
</evidence>
<dbReference type="AlphaFoldDB" id="A0AB34G9U3"/>
<comment type="subunit">
    <text evidence="1">Homodimer. Associates with components of the exosome multienzyme ribonuclease complex, such as EXOSC3 and EXOSC4. Interacts with NDOR1.</text>
</comment>
<evidence type="ECO:0000256" key="9">
    <source>
        <dbReference type="ARBA" id="ARBA00032946"/>
    </source>
</evidence>
<evidence type="ECO:0000256" key="6">
    <source>
        <dbReference type="ARBA" id="ARBA00030609"/>
    </source>
</evidence>
<accession>A0AB34G9U3</accession>
<dbReference type="Gene3D" id="3.30.200.40">
    <property type="entry name" value="Scavenger mRNA decapping enzyme, N-terminal domain"/>
    <property type="match status" value="1"/>
</dbReference>
<dbReference type="Proteomes" id="UP001159641">
    <property type="component" value="Unassembled WGS sequence"/>
</dbReference>
<dbReference type="Pfam" id="PF05652">
    <property type="entry name" value="DcpS"/>
    <property type="match status" value="1"/>
</dbReference>
<feature type="region of interest" description="Disordered" evidence="11">
    <location>
        <begin position="1"/>
        <end position="80"/>
    </location>
</feature>
<evidence type="ECO:0000256" key="11">
    <source>
        <dbReference type="SAM" id="MobiDB-lite"/>
    </source>
</evidence>
<dbReference type="GO" id="GO:0000340">
    <property type="term" value="F:RNA 7-methylguanosine cap binding"/>
    <property type="evidence" value="ECO:0007669"/>
    <property type="project" value="TreeGrafter"/>
</dbReference>
<evidence type="ECO:0000256" key="8">
    <source>
        <dbReference type="ARBA" id="ARBA00030830"/>
    </source>
</evidence>
<evidence type="ECO:0000256" key="10">
    <source>
        <dbReference type="ARBA" id="ARBA00048222"/>
    </source>
</evidence>
<keyword evidence="13" id="KW-1185">Reference proteome</keyword>
<evidence type="ECO:0000313" key="12">
    <source>
        <dbReference type="EMBL" id="KAJ8776203.1"/>
    </source>
</evidence>
<evidence type="ECO:0000256" key="5">
    <source>
        <dbReference type="ARBA" id="ARBA00030042"/>
    </source>
</evidence>
<dbReference type="EC" id="3.6.1.59" evidence="2"/>
<reference evidence="12 13" key="1">
    <citation type="submission" date="2022-11" db="EMBL/GenBank/DDBJ databases">
        <title>Whole genome sequence of Eschrichtius robustus ER-17-0199.</title>
        <authorList>
            <person name="Bruniche-Olsen A."/>
            <person name="Black A.N."/>
            <person name="Fields C.J."/>
            <person name="Walden K."/>
            <person name="Dewoody J.A."/>
        </authorList>
    </citation>
    <scope>NUCLEOTIDE SEQUENCE [LARGE SCALE GENOMIC DNA]</scope>
    <source>
        <strain evidence="12">ER-17-0199</strain>
        <tissue evidence="12">Blubber</tissue>
    </source>
</reference>
<dbReference type="SUPFAM" id="SSF102860">
    <property type="entry name" value="mRNA decapping enzyme DcpS N-terminal domain"/>
    <property type="match status" value="1"/>
</dbReference>
<name>A0AB34G9U3_ESCRO</name>
<sequence length="357" mass="37791">MRTGGADHVGSCSHRSLAEVGGGGREGRGRGRVRAGAHLPPGSMADTALQPNKRKRELDAEEAEVPSTEGKEAGVGNGTSAPVRLPFSGFRVKKVLRESARDKIIFLHGKVNEASGDGDGEDAIVILEKTPFQVDHVAQLLKGSPELQLQFSNDIYSTYHLFPPRQLSEPVPAQHLASADPLGPLLRQAPAAAAAALRGACFCFPALPGAMQRAASITLLGSRSDVLPDLPVCSSNRSGTSLSSLVLLTAVYVVSVPSFKQETPAHPGPAPVQDPAQALVSCNREQSLSPNFDAWAELEATCSGERPWVWEDDVASRSDAGYAFRRAHHGTAPEAQAVSSSHGEWCSPQSLCVRLCN</sequence>
<dbReference type="GO" id="GO:0005634">
    <property type="term" value="C:nucleus"/>
    <property type="evidence" value="ECO:0007669"/>
    <property type="project" value="TreeGrafter"/>
</dbReference>
<evidence type="ECO:0000256" key="1">
    <source>
        <dbReference type="ARBA" id="ARBA00011140"/>
    </source>
</evidence>
<dbReference type="EMBL" id="JAIQCJ010002444">
    <property type="protein sequence ID" value="KAJ8776203.1"/>
    <property type="molecule type" value="Genomic_DNA"/>
</dbReference>
<comment type="catalytic activity">
    <reaction evidence="10">
        <text>a 5'-end (N(7)-methyl 5'-triphosphoguanosine)-ribonucleoside in mRNA + H2O = N(7)-methyl-GMP + a 5'-end diphospho-ribonucleoside in mRNA + 2 H(+)</text>
        <dbReference type="Rhea" id="RHEA:65388"/>
        <dbReference type="Rhea" id="RHEA-COMP:17165"/>
        <dbReference type="Rhea" id="RHEA-COMP:17167"/>
        <dbReference type="ChEBI" id="CHEBI:15377"/>
        <dbReference type="ChEBI" id="CHEBI:15378"/>
        <dbReference type="ChEBI" id="CHEBI:58285"/>
        <dbReference type="ChEBI" id="CHEBI:156461"/>
        <dbReference type="ChEBI" id="CHEBI:167616"/>
        <dbReference type="EC" id="3.6.1.59"/>
    </reaction>
</comment>
<proteinExistence type="predicted"/>
<organism evidence="12 13">
    <name type="scientific">Eschrichtius robustus</name>
    <name type="common">California gray whale</name>
    <name type="synonym">Eschrichtius gibbosus</name>
    <dbReference type="NCBI Taxonomy" id="9764"/>
    <lineage>
        <taxon>Eukaryota</taxon>
        <taxon>Metazoa</taxon>
        <taxon>Chordata</taxon>
        <taxon>Craniata</taxon>
        <taxon>Vertebrata</taxon>
        <taxon>Euteleostomi</taxon>
        <taxon>Mammalia</taxon>
        <taxon>Eutheria</taxon>
        <taxon>Laurasiatheria</taxon>
        <taxon>Artiodactyla</taxon>
        <taxon>Whippomorpha</taxon>
        <taxon>Cetacea</taxon>
        <taxon>Mysticeti</taxon>
        <taxon>Eschrichtiidae</taxon>
        <taxon>Eschrichtius</taxon>
    </lineage>
</organism>
<dbReference type="GO" id="GO:0000932">
    <property type="term" value="C:P-body"/>
    <property type="evidence" value="ECO:0007669"/>
    <property type="project" value="TreeGrafter"/>
</dbReference>
<dbReference type="PANTHER" id="PTHR12978:SF0">
    <property type="entry name" value="M7GPPPX DIPHOSPHATASE"/>
    <property type="match status" value="1"/>
</dbReference>